<evidence type="ECO:0000313" key="3">
    <source>
        <dbReference type="Proteomes" id="UP001232117"/>
    </source>
</evidence>
<keyword evidence="3" id="KW-1185">Reference proteome</keyword>
<dbReference type="EMBL" id="CP092332">
    <property type="protein sequence ID" value="WGK95149.1"/>
    <property type="molecule type" value="Genomic_DNA"/>
</dbReference>
<dbReference type="InterPro" id="IPR022385">
    <property type="entry name" value="Rhs_assc_core"/>
</dbReference>
<organism evidence="2 3">
    <name type="scientific">Flavobacterium keumense</name>
    <dbReference type="NCBI Taxonomy" id="1306518"/>
    <lineage>
        <taxon>Bacteria</taxon>
        <taxon>Pseudomonadati</taxon>
        <taxon>Bacteroidota</taxon>
        <taxon>Flavobacteriia</taxon>
        <taxon>Flavobacteriales</taxon>
        <taxon>Flavobacteriaceae</taxon>
        <taxon>Flavobacterium</taxon>
    </lineage>
</organism>
<dbReference type="Proteomes" id="UP001232117">
    <property type="component" value="Chromosome"/>
</dbReference>
<reference evidence="2 3" key="1">
    <citation type="submission" date="2023-06" db="EMBL/GenBank/DDBJ databases">
        <title>Complete Genome Sequence of Flavobacterium keumense K3R-10.</title>
        <authorList>
            <person name="Jeong H."/>
            <person name="Jhang S.Y."/>
            <person name="Kim J.N."/>
        </authorList>
    </citation>
    <scope>NUCLEOTIDE SEQUENCE [LARGE SCALE GENOMIC DNA]</scope>
    <source>
        <strain evidence="2 3">K3R-10</strain>
    </source>
</reference>
<name>A0ABY8N6Y7_9FLAO</name>
<dbReference type="Gene3D" id="2.180.10.10">
    <property type="entry name" value="RHS repeat-associated core"/>
    <property type="match status" value="1"/>
</dbReference>
<gene>
    <name evidence="2" type="ORF">MG292_02660</name>
</gene>
<proteinExistence type="predicted"/>
<dbReference type="NCBIfam" id="TIGR03696">
    <property type="entry name" value="Rhs_assc_core"/>
    <property type="match status" value="1"/>
</dbReference>
<feature type="region of interest" description="Disordered" evidence="1">
    <location>
        <begin position="365"/>
        <end position="390"/>
    </location>
</feature>
<dbReference type="RefSeq" id="WP_264534238.1">
    <property type="nucleotide sequence ID" value="NZ_CP092332.1"/>
</dbReference>
<sequence length="390" mass="43521">MVTTITSASVMTTDYLGGYQYKNTVLQYFPSAKGYVKNTPVSGTNTYSYVYNYTDHLGNTRLSYTKNPSNNVLTILEESNYYPFGLKHNGYNPIAPIPENRRLFNGKELQEELGLNMTAMDYRQYDNTLGRFNSIDVLSELAYSITPYRFANNNPVYFNDPTGLFETRKEAREYRKEHGISGSISKQKDGSFAISDKKNGISYSKGDDSQGYEKFANDGVQESVLVQAPSKKEGVNGGTGFGWLTFWGTDRSGDTSGLKGTTTHSLESSDFITPQISSSLNKLTGLWEWVLNLFKNSIDTYQQGITIQEAIKKNGNTATMEVQNTEPIVTSSIKVITYTYNLNDSTIIKNTNTVNLKGKASDVKRQVDSTNNRNAARNADKSAWLSSWGK</sequence>
<evidence type="ECO:0000256" key="1">
    <source>
        <dbReference type="SAM" id="MobiDB-lite"/>
    </source>
</evidence>
<evidence type="ECO:0000313" key="2">
    <source>
        <dbReference type="EMBL" id="WGK95149.1"/>
    </source>
</evidence>
<protein>
    <submittedName>
        <fullName evidence="2">RHS repeat-associated core domain-containing protein</fullName>
    </submittedName>
</protein>
<accession>A0ABY8N6Y7</accession>